<proteinExistence type="predicted"/>
<evidence type="ECO:0000313" key="2">
    <source>
        <dbReference type="EMBL" id="KAF1995573.1"/>
    </source>
</evidence>
<dbReference type="AlphaFoldDB" id="A0A6A5W1D8"/>
<keyword evidence="3" id="KW-1185">Reference proteome</keyword>
<dbReference type="OrthoDB" id="3798869at2759"/>
<feature type="region of interest" description="Disordered" evidence="1">
    <location>
        <begin position="336"/>
        <end position="356"/>
    </location>
</feature>
<organism evidence="2 3">
    <name type="scientific">Amniculicola lignicola CBS 123094</name>
    <dbReference type="NCBI Taxonomy" id="1392246"/>
    <lineage>
        <taxon>Eukaryota</taxon>
        <taxon>Fungi</taxon>
        <taxon>Dikarya</taxon>
        <taxon>Ascomycota</taxon>
        <taxon>Pezizomycotina</taxon>
        <taxon>Dothideomycetes</taxon>
        <taxon>Pleosporomycetidae</taxon>
        <taxon>Pleosporales</taxon>
        <taxon>Amniculicolaceae</taxon>
        <taxon>Amniculicola</taxon>
    </lineage>
</organism>
<protein>
    <recommendedName>
        <fullName evidence="4">F-box domain-containing protein</fullName>
    </recommendedName>
</protein>
<evidence type="ECO:0000256" key="1">
    <source>
        <dbReference type="SAM" id="MobiDB-lite"/>
    </source>
</evidence>
<reference evidence="2" key="1">
    <citation type="journal article" date="2020" name="Stud. Mycol.">
        <title>101 Dothideomycetes genomes: a test case for predicting lifestyles and emergence of pathogens.</title>
        <authorList>
            <person name="Haridas S."/>
            <person name="Albert R."/>
            <person name="Binder M."/>
            <person name="Bloem J."/>
            <person name="Labutti K."/>
            <person name="Salamov A."/>
            <person name="Andreopoulos B."/>
            <person name="Baker S."/>
            <person name="Barry K."/>
            <person name="Bills G."/>
            <person name="Bluhm B."/>
            <person name="Cannon C."/>
            <person name="Castanera R."/>
            <person name="Culley D."/>
            <person name="Daum C."/>
            <person name="Ezra D."/>
            <person name="Gonzalez J."/>
            <person name="Henrissat B."/>
            <person name="Kuo A."/>
            <person name="Liang C."/>
            <person name="Lipzen A."/>
            <person name="Lutzoni F."/>
            <person name="Magnuson J."/>
            <person name="Mondo S."/>
            <person name="Nolan M."/>
            <person name="Ohm R."/>
            <person name="Pangilinan J."/>
            <person name="Park H.-J."/>
            <person name="Ramirez L."/>
            <person name="Alfaro M."/>
            <person name="Sun H."/>
            <person name="Tritt A."/>
            <person name="Yoshinaga Y."/>
            <person name="Zwiers L.-H."/>
            <person name="Turgeon B."/>
            <person name="Goodwin S."/>
            <person name="Spatafora J."/>
            <person name="Crous P."/>
            <person name="Grigoriev I."/>
        </authorList>
    </citation>
    <scope>NUCLEOTIDE SEQUENCE</scope>
    <source>
        <strain evidence="2">CBS 123094</strain>
    </source>
</reference>
<evidence type="ECO:0008006" key="4">
    <source>
        <dbReference type="Google" id="ProtNLM"/>
    </source>
</evidence>
<evidence type="ECO:0000313" key="3">
    <source>
        <dbReference type="Proteomes" id="UP000799779"/>
    </source>
</evidence>
<dbReference type="Proteomes" id="UP000799779">
    <property type="component" value="Unassembled WGS sequence"/>
</dbReference>
<sequence>MMERTRLPNSIILEIIMASPDIATLKNLRLTCRSIHGLMDSYGISIKSCILSREYDQETVASFKLAGHEHHPIVSIFDIQHRVQTARWIAALILRDRRCWSPQAIVRIERYGPISKIRLEDLWWHITLGIGMLWRLAEIARETIMAEHPETKLGLKTNISAATHTLPQSVVENLEQQILEAQKEYLDGLSTVEAHDIFRAEDYCATALDNLRVTDCPVYNSSEEDFFGGPSREEVANIDSWYHWIALREGPILFATALGTVKGRTRCKNMIAIERDCRTRNQFLIEQACAQDLRTLLERKVFGDDRADFDYPFTEGDGEALVANWIEANAPQETSWHGVWSSHGRSSSQKYPGKGHRSSKRVILKTLVGRFKELSTVRSIPMKFETENNATEYNAASLQKRILDPLEPEQMDLLINICEQLQSRLDSLEHRWDFVLFVGNSGSYIKECFDHPRMKAIPLSKARKYENYVRRTQDLNGEGVVSPNPSKDVWLENYYNQFLYNKFWLDGAEGPMRIDRFVLVDHSSSGRSVDATKQVLRDVMNAAIRRGDAAEITEREWHRKRFVLFNVIDHSRTARNMATLGATRVYNVVNPETVAILERVTAGNDGELNRLLGDELRHHRVQCDYPANRFHWTADEAWQRTGHTSKAQGLALRATIREYVRGKKGNHLMGGGRYLSRT</sequence>
<gene>
    <name evidence="2" type="ORF">P154DRAFT_623925</name>
</gene>
<name>A0A6A5W1D8_9PLEO</name>
<accession>A0A6A5W1D8</accession>
<dbReference type="EMBL" id="ML977637">
    <property type="protein sequence ID" value="KAF1995573.1"/>
    <property type="molecule type" value="Genomic_DNA"/>
</dbReference>